<evidence type="ECO:0000313" key="8">
    <source>
        <dbReference type="Proteomes" id="UP000509597"/>
    </source>
</evidence>
<protein>
    <submittedName>
        <fullName evidence="7">Sulfate permease</fullName>
    </submittedName>
</protein>
<dbReference type="Pfam" id="PF00916">
    <property type="entry name" value="Sulfate_transp"/>
    <property type="match status" value="1"/>
</dbReference>
<dbReference type="PANTHER" id="PTHR11814">
    <property type="entry name" value="SULFATE TRANSPORTER"/>
    <property type="match status" value="1"/>
</dbReference>
<evidence type="ECO:0000256" key="5">
    <source>
        <dbReference type="SAM" id="Phobius"/>
    </source>
</evidence>
<dbReference type="PROSITE" id="PS50801">
    <property type="entry name" value="STAS"/>
    <property type="match status" value="1"/>
</dbReference>
<dbReference type="CDD" id="cd07042">
    <property type="entry name" value="STAS_SulP_like_sulfate_transporter"/>
    <property type="match status" value="1"/>
</dbReference>
<dbReference type="AlphaFoldDB" id="A0A7H9BH18"/>
<dbReference type="InterPro" id="IPR002645">
    <property type="entry name" value="STAS_dom"/>
</dbReference>
<dbReference type="EMBL" id="CP058627">
    <property type="protein sequence ID" value="QLG87839.1"/>
    <property type="molecule type" value="Genomic_DNA"/>
</dbReference>
<evidence type="ECO:0000256" key="2">
    <source>
        <dbReference type="ARBA" id="ARBA00022692"/>
    </source>
</evidence>
<keyword evidence="3 5" id="KW-1133">Transmembrane helix</keyword>
<dbReference type="SUPFAM" id="SSF52091">
    <property type="entry name" value="SpoIIaa-like"/>
    <property type="match status" value="1"/>
</dbReference>
<dbReference type="NCBIfam" id="TIGR00815">
    <property type="entry name" value="sulP"/>
    <property type="match status" value="1"/>
</dbReference>
<dbReference type="KEGG" id="chiz:HQ393_05955"/>
<dbReference type="Gene3D" id="3.30.750.24">
    <property type="entry name" value="STAS domain"/>
    <property type="match status" value="1"/>
</dbReference>
<accession>A0A7H9BH18</accession>
<organism evidence="7 8">
    <name type="scientific">Chitinibacter bivalviorum</name>
    <dbReference type="NCBI Taxonomy" id="2739434"/>
    <lineage>
        <taxon>Bacteria</taxon>
        <taxon>Pseudomonadati</taxon>
        <taxon>Pseudomonadota</taxon>
        <taxon>Betaproteobacteria</taxon>
        <taxon>Neisseriales</taxon>
        <taxon>Chitinibacteraceae</taxon>
        <taxon>Chitinibacter</taxon>
    </lineage>
</organism>
<dbReference type="InterPro" id="IPR011547">
    <property type="entry name" value="SLC26A/SulP_dom"/>
</dbReference>
<reference evidence="7 8" key="1">
    <citation type="submission" date="2020-07" db="EMBL/GenBank/DDBJ databases">
        <title>Complete genome sequence of Chitinibacter sp. 2T18.</title>
        <authorList>
            <person name="Bae J.-W."/>
            <person name="Choi J.-W."/>
        </authorList>
    </citation>
    <scope>NUCLEOTIDE SEQUENCE [LARGE SCALE GENOMIC DNA]</scope>
    <source>
        <strain evidence="7 8">2T18</strain>
    </source>
</reference>
<evidence type="ECO:0000256" key="3">
    <source>
        <dbReference type="ARBA" id="ARBA00022989"/>
    </source>
</evidence>
<keyword evidence="4 5" id="KW-0472">Membrane</keyword>
<feature type="transmembrane region" description="Helical" evidence="5">
    <location>
        <begin position="351"/>
        <end position="380"/>
    </location>
</feature>
<dbReference type="Pfam" id="PF01740">
    <property type="entry name" value="STAS"/>
    <property type="match status" value="1"/>
</dbReference>
<feature type="transmembrane region" description="Helical" evidence="5">
    <location>
        <begin position="401"/>
        <end position="433"/>
    </location>
</feature>
<dbReference type="RefSeq" id="WP_179357919.1">
    <property type="nucleotide sequence ID" value="NZ_CP058627.1"/>
</dbReference>
<feature type="transmembrane region" description="Helical" evidence="5">
    <location>
        <begin position="134"/>
        <end position="153"/>
    </location>
</feature>
<feature type="transmembrane region" description="Helical" evidence="5">
    <location>
        <begin position="104"/>
        <end position="122"/>
    </location>
</feature>
<feature type="transmembrane region" description="Helical" evidence="5">
    <location>
        <begin position="20"/>
        <end position="40"/>
    </location>
</feature>
<dbReference type="InterPro" id="IPR001902">
    <property type="entry name" value="SLC26A/SulP_fam"/>
</dbReference>
<feature type="transmembrane region" description="Helical" evidence="5">
    <location>
        <begin position="187"/>
        <end position="208"/>
    </location>
</feature>
<feature type="transmembrane region" description="Helical" evidence="5">
    <location>
        <begin position="78"/>
        <end position="98"/>
    </location>
</feature>
<feature type="transmembrane region" description="Helical" evidence="5">
    <location>
        <begin position="52"/>
        <end position="71"/>
    </location>
</feature>
<feature type="transmembrane region" description="Helical" evidence="5">
    <location>
        <begin position="272"/>
        <end position="296"/>
    </location>
</feature>
<feature type="transmembrane region" description="Helical" evidence="5">
    <location>
        <begin position="220"/>
        <end position="240"/>
    </location>
</feature>
<keyword evidence="2 5" id="KW-0812">Transmembrane</keyword>
<comment type="subcellular location">
    <subcellularLocation>
        <location evidence="1">Membrane</location>
        <topology evidence="1">Multi-pass membrane protein</topology>
    </subcellularLocation>
</comment>
<evidence type="ECO:0000313" key="7">
    <source>
        <dbReference type="EMBL" id="QLG87839.1"/>
    </source>
</evidence>
<dbReference type="Proteomes" id="UP000509597">
    <property type="component" value="Chromosome"/>
</dbReference>
<dbReference type="GO" id="GO:0055085">
    <property type="term" value="P:transmembrane transport"/>
    <property type="evidence" value="ECO:0007669"/>
    <property type="project" value="InterPro"/>
</dbReference>
<dbReference type="InterPro" id="IPR036513">
    <property type="entry name" value="STAS_dom_sf"/>
</dbReference>
<evidence type="ECO:0000256" key="1">
    <source>
        <dbReference type="ARBA" id="ARBA00004141"/>
    </source>
</evidence>
<keyword evidence="8" id="KW-1185">Reference proteome</keyword>
<feature type="domain" description="STAS" evidence="6">
    <location>
        <begin position="456"/>
        <end position="565"/>
    </location>
</feature>
<gene>
    <name evidence="7" type="primary">sulP</name>
    <name evidence="7" type="ORF">HQ393_05955</name>
</gene>
<sequence length="582" mass="62196">MSIRSRFRPTSLLPQWMRQYHGGLFAGDFSASVIVALLLIPQGLAYAQLAGLPPMAGLYASLGPLLVYGFFGSSMTQSVGPMAITSAMTASALAPLALAGSREYLALAATLTLLSGLMLTLFGKLKLGQMTRLLSLPVVQGFSAGTALLIALGQTGALLGAQWRGDTLIALAQHVPAAVQQLSAAPLLFGLFGLLAMWLSASPAAGLLQKLGLAQNTAQLAGKVLPLLTMMVLAIALIWLDPAHQIKTLGKLPDAHFAIEHFNLDLVQMQSLVLPALLIGLAGYLQSITVAQTIAASRHQTIDANRELVALGNCNVASAFLGGLPVSGGFSRTVVNTSAGAQTPLAGMMSAVWMLLALWLLLPALAFLPQALLAATIILATSRMISFEQLRKAWQFDRRDGLAWIVTFTGVLLTGPMLGIALGVGIAILLYVWRSHKPHIAVVGQVPHTEHYRNVERFQTQTVPTILAIRVDENLYFANTANVIEQIKHQLNIHAASGQIKHLLLILSAVNSIDYSAINDLKEWHKALADAGITLHLAEVKGPVLETLMHGDLLEHLDRAPFISTHAAFTALSPRQQEDYTI</sequence>
<name>A0A7H9BH18_9NEIS</name>
<evidence type="ECO:0000259" key="6">
    <source>
        <dbReference type="PROSITE" id="PS50801"/>
    </source>
</evidence>
<evidence type="ECO:0000256" key="4">
    <source>
        <dbReference type="ARBA" id="ARBA00023136"/>
    </source>
</evidence>
<proteinExistence type="predicted"/>
<feature type="transmembrane region" description="Helical" evidence="5">
    <location>
        <begin position="308"/>
        <end position="331"/>
    </location>
</feature>
<dbReference type="GO" id="GO:0016020">
    <property type="term" value="C:membrane"/>
    <property type="evidence" value="ECO:0007669"/>
    <property type="project" value="UniProtKB-SubCell"/>
</dbReference>